<evidence type="ECO:0000256" key="8">
    <source>
        <dbReference type="ARBA" id="ARBA00023017"/>
    </source>
</evidence>
<protein>
    <submittedName>
        <fullName evidence="16">Dynein heavy chain 2, axonemal</fullName>
    </submittedName>
</protein>
<feature type="domain" description="AAA+ ATPase" evidence="15">
    <location>
        <begin position="730"/>
        <end position="876"/>
    </location>
</feature>
<evidence type="ECO:0000256" key="4">
    <source>
        <dbReference type="ARBA" id="ARBA00022701"/>
    </source>
</evidence>
<evidence type="ECO:0000256" key="1">
    <source>
        <dbReference type="ARBA" id="ARBA00004430"/>
    </source>
</evidence>
<keyword evidence="7" id="KW-0067">ATP-binding</keyword>
<comment type="caution">
    <text evidence="16">The sequence shown here is derived from an EMBL/GenBank/DDBJ whole genome shotgun (WGS) entry which is preliminary data.</text>
</comment>
<dbReference type="Pfam" id="PF12774">
    <property type="entry name" value="AAA_6"/>
    <property type="match status" value="1"/>
</dbReference>
<evidence type="ECO:0000313" key="17">
    <source>
        <dbReference type="Proteomes" id="UP000314294"/>
    </source>
</evidence>
<dbReference type="GO" id="GO:0007018">
    <property type="term" value="P:microtubule-based movement"/>
    <property type="evidence" value="ECO:0007669"/>
    <property type="project" value="InterPro"/>
</dbReference>
<keyword evidence="13" id="KW-0966">Cell projection</keyword>
<feature type="domain" description="AAA+ ATPase" evidence="15">
    <location>
        <begin position="172"/>
        <end position="308"/>
    </location>
</feature>
<dbReference type="FunFam" id="3.40.50.300:FF:000815">
    <property type="entry name" value="Dynein heavy chain 2, axonemal"/>
    <property type="match status" value="1"/>
</dbReference>
<dbReference type="EMBL" id="SRLO01000090">
    <property type="protein sequence ID" value="TNN76757.1"/>
    <property type="molecule type" value="Genomic_DNA"/>
</dbReference>
<keyword evidence="4" id="KW-0493">Microtubule</keyword>
<dbReference type="PANTHER" id="PTHR46961">
    <property type="entry name" value="DYNEIN HEAVY CHAIN 1, AXONEMAL-LIKE PROTEIN"/>
    <property type="match status" value="1"/>
</dbReference>
<accession>A0A4Z2IG41</accession>
<dbReference type="GO" id="GO:0045505">
    <property type="term" value="F:dynein intermediate chain binding"/>
    <property type="evidence" value="ECO:0007669"/>
    <property type="project" value="InterPro"/>
</dbReference>
<evidence type="ECO:0000256" key="11">
    <source>
        <dbReference type="ARBA" id="ARBA00023175"/>
    </source>
</evidence>
<keyword evidence="8" id="KW-0243">Dynein</keyword>
<dbReference type="Pfam" id="PF12780">
    <property type="entry name" value="AAA_8"/>
    <property type="match status" value="1"/>
</dbReference>
<dbReference type="InterPro" id="IPR035706">
    <property type="entry name" value="AAA_9"/>
</dbReference>
<dbReference type="SMART" id="SM00382">
    <property type="entry name" value="AAA"/>
    <property type="match status" value="2"/>
</dbReference>
<dbReference type="InterPro" id="IPR041589">
    <property type="entry name" value="DNAH3_AAA_lid_1"/>
</dbReference>
<name>A0A4Z2IG41_9TELE</name>
<dbReference type="Pfam" id="PF08393">
    <property type="entry name" value="DHC_N2"/>
    <property type="match status" value="1"/>
</dbReference>
<evidence type="ECO:0000256" key="9">
    <source>
        <dbReference type="ARBA" id="ARBA00023054"/>
    </source>
</evidence>
<dbReference type="GO" id="GO:0005524">
    <property type="term" value="F:ATP binding"/>
    <property type="evidence" value="ECO:0007669"/>
    <property type="project" value="UniProtKB-KW"/>
</dbReference>
<dbReference type="SUPFAM" id="SSF52540">
    <property type="entry name" value="P-loop containing nucleoside triphosphate hydrolases"/>
    <property type="match status" value="4"/>
</dbReference>
<dbReference type="Gene3D" id="1.10.8.710">
    <property type="match status" value="1"/>
</dbReference>
<keyword evidence="5" id="KW-0677">Repeat</keyword>
<evidence type="ECO:0000259" key="15">
    <source>
        <dbReference type="SMART" id="SM00382"/>
    </source>
</evidence>
<dbReference type="Pfam" id="PF17852">
    <property type="entry name" value="Dynein_AAA_lid"/>
    <property type="match status" value="1"/>
</dbReference>
<dbReference type="InterPro" id="IPR013602">
    <property type="entry name" value="Dynein_heavy_linker"/>
</dbReference>
<keyword evidence="3" id="KW-0963">Cytoplasm</keyword>
<dbReference type="Gene3D" id="1.20.58.1120">
    <property type="match status" value="1"/>
</dbReference>
<evidence type="ECO:0000256" key="6">
    <source>
        <dbReference type="ARBA" id="ARBA00022741"/>
    </source>
</evidence>
<keyword evidence="11" id="KW-0505">Motor protein</keyword>
<dbReference type="InterPro" id="IPR041466">
    <property type="entry name" value="Dynein_AAA5_ext"/>
</dbReference>
<dbReference type="Gene3D" id="1.10.287.2610">
    <property type="match status" value="1"/>
</dbReference>
<dbReference type="GO" id="GO:0005874">
    <property type="term" value="C:microtubule"/>
    <property type="evidence" value="ECO:0007669"/>
    <property type="project" value="UniProtKB-KW"/>
</dbReference>
<evidence type="ECO:0000256" key="3">
    <source>
        <dbReference type="ARBA" id="ARBA00022490"/>
    </source>
</evidence>
<dbReference type="FunFam" id="3.40.50.300:FF:000049">
    <property type="entry name" value="Dynein, axonemal, heavy chain 5"/>
    <property type="match status" value="1"/>
</dbReference>
<gene>
    <name evidence="16" type="primary">Dnah2_0</name>
    <name evidence="16" type="ORF">EYF80_013006</name>
</gene>
<dbReference type="Pfam" id="PF17857">
    <property type="entry name" value="AAA_lid_1"/>
    <property type="match status" value="1"/>
</dbReference>
<evidence type="ECO:0000256" key="5">
    <source>
        <dbReference type="ARBA" id="ARBA00022737"/>
    </source>
</evidence>
<dbReference type="Pfam" id="PF12775">
    <property type="entry name" value="AAA_7"/>
    <property type="match status" value="1"/>
</dbReference>
<dbReference type="InterPro" id="IPR003593">
    <property type="entry name" value="AAA+_ATPase"/>
</dbReference>
<dbReference type="Gene3D" id="3.40.50.300">
    <property type="entry name" value="P-loop containing nucleotide triphosphate hydrolases"/>
    <property type="match status" value="4"/>
</dbReference>
<dbReference type="FunFam" id="3.40.50.300:FF:002141">
    <property type="entry name" value="Dynein heavy chain"/>
    <property type="match status" value="1"/>
</dbReference>
<sequence length="1709" mass="193786">MFSADGEYVNFTTSVDLNKPVEVWLCHVEKAMRETLMNSLQKCVGALKKKPGQLEKWLEEWPGQVSKLQSYSEIIRGNLSKILRLKIVALVTGEVHARDVIDKLIKAGCNDANAFEWVCQLRLYWETDCIIRQTNTHFKYGYEYLGNSGRLVITPLTDRCYMTLTTALYLHRGGSPKGPAGTGKTETVKDLGKALGMYVIVVNCSEGLDYKSMGRMYSGLAQTGAWGCFDEFNRINIEVLSVVAQQILCILSALSAGKSKFHFDGQHINLVPSCGIFITMNPGYAGRTELPDNLKSMFRPISMVVPDSTLIAEIILFGEGFNNCKLLAKKVFTLYSLAVQQLSQQDHYDFGLRSLTSMLRYAGMKRRSCPNVPDEEILLMAMKDMNIAKLTSADVPLLNGITQDLFPAVEIPIIDYGKLKEAIEVELRLSGLQVTPFTIAKVIQLYETKNSRHSSMLVGKTGSAKSVTWRTLQIVLSSLHRKGEPGFCLVQDYPVNPKAMSLGELYGENDLSTNEWSDGVLSSLMRSACADEKPDEKWIVFDGPVDTLWIESMNSVMDDNKVLTLINGERISMPEQVSLLFEVESLAMASPATVSRCGMVYNDYTDLGWKPFVHSWLDKRPKVNTSDTENLGTMVDLWFIFSLIWSICASVDEDGRKRIDNFIREMEGTFPIKDTVYEYYVDIKNKTWASFEDKVPKGWRYNAKAPFYKIIVPTVDTVRYNFLVKALVLSQYPVLLTGPVGTGKTSVAQSVLQGLDNKWASLTVNMSSQTTTNNIQAIVESRIEKRTKGVFLPAGGKRLLWFLDDLNMPAHDLFGSQPPLELLRLWIDYGFWYDRQNQTRKFVKDMFLLASMGPPGGGRTHISGRLQSRFNLINMTFPHESQIRQIYSTMINQKLEGFKEEVKPIGEVLTQATLELYYAVTARFLPTPAKTHYLFNLRDISKVFQGLLRAHPDFHDTKNNIARLWIHECFRVVSDRLVDHSDMKAFVALLGEKLASLFDLTFHNICPNKESPIFGDFLSETNVYEDLLDMKCLKTFMETQLEDYNLTPGAVPMSLVLFRDAINHITRVVRVISQLRGNMLLVGVGASGRQSLSKMAAFICEYKVFQVEVTKQYRKQEFREDIKKLYRLTGVDNKPTVFLFNDTQIVDDSFLEDINNILSSGEVPNLYKQDEFAEVCNALSESARNNNVTETPDSLFSYLIERVRNNLHIVLCMSPVGESFRNRILHYPALVNCTTIDWFCEWPKDALLEVAERYLDGLELGSLEGLNDTREKVEAMSVELEEAKKQVEEFQKQCDQYLAVIVKQREEANRQKSALESLNKRDMTEIKSYGCPPALVETVMQAVMTLLDKEPTWAEAKRQLGDSNFINTLVNFDRDNITERVLKKIGQYCKQTDFQPEIIGKVSLAAKSLCMWARAMEVYGRIFRVVEPKRAQLNAAMAQLAEKQASLAAAQDKLREVGEKKAELEKQLGEKRIMKTSLKEKSDEMEMKLDRADQLGLEENMGYLVGDCLLAASFLSYMGPFLSNYRDELLAIWMKAVRDLAIPFTPGFSFAVFLSKPTVVRDWNIQGLPSDAFSTENGVIVTRGNRWPLMVDPQGQSMKWIKNMEIKRGLKVIDFQMPDYMRVLENAVQFGNPVLLQNVLEDLDPSLDPILNKSTTQIGGRMLLKLGDKEVEYNPEFRFYITTKLSNPNYSPEISTKTIIVNFAVMEQV</sequence>
<dbReference type="GO" id="GO:0030286">
    <property type="term" value="C:dynein complex"/>
    <property type="evidence" value="ECO:0007669"/>
    <property type="project" value="UniProtKB-KW"/>
</dbReference>
<dbReference type="OrthoDB" id="10251809at2759"/>
<dbReference type="InterPro" id="IPR027417">
    <property type="entry name" value="P-loop_NTPase"/>
</dbReference>
<dbReference type="InterPro" id="IPR035699">
    <property type="entry name" value="AAA_6"/>
</dbReference>
<keyword evidence="10" id="KW-0969">Cilium</keyword>
<comment type="similarity">
    <text evidence="2">Belongs to the dynein heavy chain family.</text>
</comment>
<proteinExistence type="inferred from homology"/>
<evidence type="ECO:0000256" key="13">
    <source>
        <dbReference type="ARBA" id="ARBA00023273"/>
    </source>
</evidence>
<keyword evidence="6" id="KW-0547">Nucleotide-binding</keyword>
<dbReference type="PANTHER" id="PTHR46961:SF8">
    <property type="entry name" value="DYNEIN AXONEMAL HEAVY CHAIN 7"/>
    <property type="match status" value="1"/>
</dbReference>
<dbReference type="GO" id="GO:0051959">
    <property type="term" value="F:dynein light intermediate chain binding"/>
    <property type="evidence" value="ECO:0007669"/>
    <property type="project" value="InterPro"/>
</dbReference>
<feature type="coiled-coil region" evidence="14">
    <location>
        <begin position="1263"/>
        <end position="1321"/>
    </location>
</feature>
<dbReference type="GO" id="GO:0005930">
    <property type="term" value="C:axoneme"/>
    <property type="evidence" value="ECO:0007669"/>
    <property type="project" value="UniProtKB-SubCell"/>
</dbReference>
<reference evidence="16 17" key="1">
    <citation type="submission" date="2019-03" db="EMBL/GenBank/DDBJ databases">
        <title>First draft genome of Liparis tanakae, snailfish: a comprehensive survey of snailfish specific genes.</title>
        <authorList>
            <person name="Kim W."/>
            <person name="Song I."/>
            <person name="Jeong J.-H."/>
            <person name="Kim D."/>
            <person name="Kim S."/>
            <person name="Ryu S."/>
            <person name="Song J.Y."/>
            <person name="Lee S.K."/>
        </authorList>
    </citation>
    <scope>NUCLEOTIDE SEQUENCE [LARGE SCALE GENOMIC DNA]</scope>
    <source>
        <tissue evidence="16">Muscle</tissue>
    </source>
</reference>
<evidence type="ECO:0000256" key="10">
    <source>
        <dbReference type="ARBA" id="ARBA00023069"/>
    </source>
</evidence>
<dbReference type="InterPro" id="IPR026983">
    <property type="entry name" value="DHC"/>
</dbReference>
<dbReference type="FunFam" id="3.40.50.300:FF:000044">
    <property type="entry name" value="Dynein heavy chain 5, axonemal"/>
    <property type="match status" value="1"/>
</dbReference>
<evidence type="ECO:0000256" key="7">
    <source>
        <dbReference type="ARBA" id="ARBA00022840"/>
    </source>
</evidence>
<keyword evidence="9 14" id="KW-0175">Coiled coil</keyword>
<evidence type="ECO:0000313" key="16">
    <source>
        <dbReference type="EMBL" id="TNN76757.1"/>
    </source>
</evidence>
<keyword evidence="17" id="KW-1185">Reference proteome</keyword>
<comment type="subcellular location">
    <subcellularLocation>
        <location evidence="1">Cytoplasm</location>
        <location evidence="1">Cytoskeleton</location>
        <location evidence="1">Cilium axoneme</location>
    </subcellularLocation>
</comment>
<evidence type="ECO:0000256" key="14">
    <source>
        <dbReference type="SAM" id="Coils"/>
    </source>
</evidence>
<dbReference type="Gene3D" id="1.10.472.130">
    <property type="match status" value="1"/>
</dbReference>
<dbReference type="InterPro" id="IPR043157">
    <property type="entry name" value="Dynein_AAA1S"/>
</dbReference>
<dbReference type="Gene3D" id="1.20.920.20">
    <property type="match status" value="1"/>
</dbReference>
<evidence type="ECO:0000256" key="2">
    <source>
        <dbReference type="ARBA" id="ARBA00008887"/>
    </source>
</evidence>
<organism evidence="16 17">
    <name type="scientific">Liparis tanakae</name>
    <name type="common">Tanaka's snailfish</name>
    <dbReference type="NCBI Taxonomy" id="230148"/>
    <lineage>
        <taxon>Eukaryota</taxon>
        <taxon>Metazoa</taxon>
        <taxon>Chordata</taxon>
        <taxon>Craniata</taxon>
        <taxon>Vertebrata</taxon>
        <taxon>Euteleostomi</taxon>
        <taxon>Actinopterygii</taxon>
        <taxon>Neopterygii</taxon>
        <taxon>Teleostei</taxon>
        <taxon>Neoteleostei</taxon>
        <taxon>Acanthomorphata</taxon>
        <taxon>Eupercaria</taxon>
        <taxon>Perciformes</taxon>
        <taxon>Cottioidei</taxon>
        <taxon>Cottales</taxon>
        <taxon>Liparidae</taxon>
        <taxon>Liparis</taxon>
    </lineage>
</organism>
<dbReference type="FunFam" id="1.20.920.30:FF:000005">
    <property type="entry name" value="Dynein, axonemal, heavy chain 2"/>
    <property type="match status" value="1"/>
</dbReference>
<dbReference type="Gene3D" id="1.20.920.30">
    <property type="match status" value="1"/>
</dbReference>
<dbReference type="Proteomes" id="UP000314294">
    <property type="component" value="Unassembled WGS sequence"/>
</dbReference>
<keyword evidence="12" id="KW-0206">Cytoskeleton</keyword>
<dbReference type="Pfam" id="PF12781">
    <property type="entry name" value="AAA_9"/>
    <property type="match status" value="1"/>
</dbReference>
<dbReference type="InterPro" id="IPR024317">
    <property type="entry name" value="Dynein_heavy_chain_D4_dom"/>
</dbReference>
<evidence type="ECO:0000256" key="12">
    <source>
        <dbReference type="ARBA" id="ARBA00023212"/>
    </source>
</evidence>
<dbReference type="FunFam" id="1.10.8.710:FF:000001">
    <property type="entry name" value="Dynein axonemal heavy chain 2"/>
    <property type="match status" value="1"/>
</dbReference>
<feature type="coiled-coil region" evidence="14">
    <location>
        <begin position="1433"/>
        <end position="1495"/>
    </location>
</feature>